<evidence type="ECO:0000313" key="16">
    <source>
        <dbReference type="Proteomes" id="UP001150941"/>
    </source>
</evidence>
<keyword evidence="11" id="KW-0464">Manganese</keyword>
<comment type="caution">
    <text evidence="15">The sequence shown here is derived from an EMBL/GenBank/DDBJ whole genome shotgun (WGS) entry which is preliminary data.</text>
</comment>
<evidence type="ECO:0000259" key="14">
    <source>
        <dbReference type="SMART" id="SM01124"/>
    </source>
</evidence>
<feature type="compositionally biased region" description="Basic and acidic residues" evidence="13">
    <location>
        <begin position="440"/>
        <end position="455"/>
    </location>
</feature>
<feature type="domain" description="Lariat debranching enzyme C-terminal" evidence="14">
    <location>
        <begin position="475"/>
        <end position="622"/>
    </location>
</feature>
<dbReference type="EMBL" id="JAPQKS010000003">
    <property type="protein sequence ID" value="KAJ5239115.1"/>
    <property type="molecule type" value="Genomic_DNA"/>
</dbReference>
<comment type="cofactor">
    <cofactor evidence="3">
        <name>Fe(2+)</name>
        <dbReference type="ChEBI" id="CHEBI:29033"/>
    </cofactor>
</comment>
<dbReference type="CDD" id="cd00844">
    <property type="entry name" value="MPP_Dbr1_N"/>
    <property type="match status" value="1"/>
</dbReference>
<dbReference type="Pfam" id="PF00149">
    <property type="entry name" value="Metallophos"/>
    <property type="match status" value="1"/>
</dbReference>
<keyword evidence="10" id="KW-0408">Iron</keyword>
<evidence type="ECO:0000256" key="9">
    <source>
        <dbReference type="ARBA" id="ARBA00022833"/>
    </source>
</evidence>
<organism evidence="15 16">
    <name type="scientific">Penicillium chermesinum</name>
    <dbReference type="NCBI Taxonomy" id="63820"/>
    <lineage>
        <taxon>Eukaryota</taxon>
        <taxon>Fungi</taxon>
        <taxon>Dikarya</taxon>
        <taxon>Ascomycota</taxon>
        <taxon>Pezizomycotina</taxon>
        <taxon>Eurotiomycetes</taxon>
        <taxon>Eurotiomycetidae</taxon>
        <taxon>Eurotiales</taxon>
        <taxon>Aspergillaceae</taxon>
        <taxon>Penicillium</taxon>
    </lineage>
</organism>
<evidence type="ECO:0000256" key="3">
    <source>
        <dbReference type="ARBA" id="ARBA00001954"/>
    </source>
</evidence>
<evidence type="ECO:0000256" key="2">
    <source>
        <dbReference type="ARBA" id="ARBA00001947"/>
    </source>
</evidence>
<evidence type="ECO:0000313" key="15">
    <source>
        <dbReference type="EMBL" id="KAJ5239115.1"/>
    </source>
</evidence>
<evidence type="ECO:0000256" key="10">
    <source>
        <dbReference type="ARBA" id="ARBA00023004"/>
    </source>
</evidence>
<dbReference type="Pfam" id="PF05011">
    <property type="entry name" value="DBR1"/>
    <property type="match status" value="1"/>
</dbReference>
<keyword evidence="12" id="KW-0539">Nucleus</keyword>
<keyword evidence="9" id="KW-0862">Zinc</keyword>
<evidence type="ECO:0000256" key="5">
    <source>
        <dbReference type="ARBA" id="ARBA00006045"/>
    </source>
</evidence>
<evidence type="ECO:0000256" key="6">
    <source>
        <dbReference type="ARBA" id="ARBA00022664"/>
    </source>
</evidence>
<dbReference type="RefSeq" id="XP_058332034.1">
    <property type="nucleotide sequence ID" value="XM_058473031.1"/>
</dbReference>
<dbReference type="SMART" id="SM01124">
    <property type="entry name" value="DBR1"/>
    <property type="match status" value="1"/>
</dbReference>
<evidence type="ECO:0000256" key="7">
    <source>
        <dbReference type="ARBA" id="ARBA00022723"/>
    </source>
</evidence>
<feature type="region of interest" description="Disordered" evidence="13">
    <location>
        <begin position="264"/>
        <end position="289"/>
    </location>
</feature>
<dbReference type="GO" id="GO:0046872">
    <property type="term" value="F:metal ion binding"/>
    <property type="evidence" value="ECO:0007669"/>
    <property type="project" value="UniProtKB-KW"/>
</dbReference>
<dbReference type="InterPro" id="IPR041816">
    <property type="entry name" value="Dbr1_N"/>
</dbReference>
<keyword evidence="7" id="KW-0479">Metal-binding</keyword>
<accession>A0A9W9P7I0</accession>
<dbReference type="GO" id="GO:0000398">
    <property type="term" value="P:mRNA splicing, via spliceosome"/>
    <property type="evidence" value="ECO:0007669"/>
    <property type="project" value="TreeGrafter"/>
</dbReference>
<reference evidence="15" key="1">
    <citation type="submission" date="2022-11" db="EMBL/GenBank/DDBJ databases">
        <authorList>
            <person name="Petersen C."/>
        </authorList>
    </citation>
    <scope>NUCLEOTIDE SEQUENCE</scope>
    <source>
        <strain evidence="15">IBT 19713</strain>
    </source>
</reference>
<dbReference type="InterPro" id="IPR007708">
    <property type="entry name" value="DBR1_C"/>
</dbReference>
<keyword evidence="6" id="KW-0507">mRNA processing</keyword>
<dbReference type="InterPro" id="IPR004843">
    <property type="entry name" value="Calcineurin-like_PHP"/>
</dbReference>
<name>A0A9W9P7I0_9EURO</name>
<dbReference type="GO" id="GO:0008419">
    <property type="term" value="F:RNA lariat debranching enzyme activity"/>
    <property type="evidence" value="ECO:0007669"/>
    <property type="project" value="TreeGrafter"/>
</dbReference>
<feature type="region of interest" description="Disordered" evidence="13">
    <location>
        <begin position="424"/>
        <end position="477"/>
    </location>
</feature>
<dbReference type="GO" id="GO:0005634">
    <property type="term" value="C:nucleus"/>
    <property type="evidence" value="ECO:0007669"/>
    <property type="project" value="UniProtKB-SubCell"/>
</dbReference>
<evidence type="ECO:0000256" key="4">
    <source>
        <dbReference type="ARBA" id="ARBA00004123"/>
    </source>
</evidence>
<comment type="similarity">
    <text evidence="5">Belongs to the lariat debranching enzyme family.</text>
</comment>
<dbReference type="Proteomes" id="UP001150941">
    <property type="component" value="Unassembled WGS sequence"/>
</dbReference>
<dbReference type="GeneID" id="83200334"/>
<dbReference type="PANTHER" id="PTHR12849:SF0">
    <property type="entry name" value="LARIAT DEBRANCHING ENZYME"/>
    <property type="match status" value="1"/>
</dbReference>
<sequence length="686" mass="76942">MSVRVATVGCGHGSLNQIYENVKAQMASRNWDSVDCVIVGGDFQTLRNSYDAACMSVLPKWKQIGDFHEYYSGQRVAPFLTIFCGGNHEAGNYLFELYYGGWVAPNIYYMGAANVLNLGPLRIAGLSGIWKGYDYRKPHFERIPYNIEDVQSIYHVRELDVRKLLQLRTQVDVGISHDWPNGIEKFGDITDLFRRKKHLKDDSNKGALGSKAAREVLDYLRPAYWFSAHLHVRYALTMPHGNVRLAKTKRLPGEPKGWAYEIEGHEMEDQDAPTKKRPSPTVSRSDLDPTRVRRVAVAQAPPGSHVELTETEKLAARNFTNTIAKATGSTEDRLSAWQSFGARTSHFEEEIGQKLREEFWAKNPRSTFAPTDEARSNSTHANEEEKIAMMPTTSEHSAGHAKHSTRETFPPLSQRHLVGALAGATIPSSSGAPAAPIAGPEDRAAKQAVTEDIRSKLPGSLSRPPPRQEQGPKKVPEGVWNRKTKFLALDKPGGRDPFVELLELNPISGNAQEYQRPFRLRYDKEWLAITRVFAHELKLGDPAAVVPANLGDAGYKQELDSAAEWIDQNVVKKNKLDVPENFKRTAPIYNEEVPITTEVGPPEYTNPQTTEFCALVGITNMFHLSDEERAARMAAGARQRSPQRNAWDPAWHSWRSCAQAWQFQKLRERGIGGGRAIEKDGERENR</sequence>
<evidence type="ECO:0000256" key="11">
    <source>
        <dbReference type="ARBA" id="ARBA00023211"/>
    </source>
</evidence>
<gene>
    <name evidence="15" type="ORF">N7468_003734</name>
</gene>
<evidence type="ECO:0000256" key="13">
    <source>
        <dbReference type="SAM" id="MobiDB-lite"/>
    </source>
</evidence>
<feature type="region of interest" description="Disordered" evidence="13">
    <location>
        <begin position="366"/>
        <end position="385"/>
    </location>
</feature>
<evidence type="ECO:0000256" key="12">
    <source>
        <dbReference type="ARBA" id="ARBA00023242"/>
    </source>
</evidence>
<comment type="subcellular location">
    <subcellularLocation>
        <location evidence="4">Nucleus</location>
    </subcellularLocation>
</comment>
<proteinExistence type="inferred from homology"/>
<dbReference type="PANTHER" id="PTHR12849">
    <property type="entry name" value="RNA LARIAT DEBRANCHING ENZYME"/>
    <property type="match status" value="1"/>
</dbReference>
<dbReference type="OrthoDB" id="407609at2759"/>
<keyword evidence="16" id="KW-1185">Reference proteome</keyword>
<comment type="cofactor">
    <cofactor evidence="1">
        <name>Mn(2+)</name>
        <dbReference type="ChEBI" id="CHEBI:29035"/>
    </cofactor>
</comment>
<keyword evidence="8" id="KW-0378">Hydrolase</keyword>
<evidence type="ECO:0000256" key="1">
    <source>
        <dbReference type="ARBA" id="ARBA00001936"/>
    </source>
</evidence>
<feature type="compositionally biased region" description="Low complexity" evidence="13">
    <location>
        <begin position="424"/>
        <end position="439"/>
    </location>
</feature>
<reference evidence="15" key="2">
    <citation type="journal article" date="2023" name="IMA Fungus">
        <title>Comparative genomic study of the Penicillium genus elucidates a diverse pangenome and 15 lateral gene transfer events.</title>
        <authorList>
            <person name="Petersen C."/>
            <person name="Sorensen T."/>
            <person name="Nielsen M.R."/>
            <person name="Sondergaard T.E."/>
            <person name="Sorensen J.L."/>
            <person name="Fitzpatrick D.A."/>
            <person name="Frisvad J.C."/>
            <person name="Nielsen K.L."/>
        </authorList>
    </citation>
    <scope>NUCLEOTIDE SEQUENCE</scope>
    <source>
        <strain evidence="15">IBT 19713</strain>
    </source>
</reference>
<comment type="cofactor">
    <cofactor evidence="2">
        <name>Zn(2+)</name>
        <dbReference type="ChEBI" id="CHEBI:29105"/>
    </cofactor>
</comment>
<dbReference type="InterPro" id="IPR029052">
    <property type="entry name" value="Metallo-depent_PP-like"/>
</dbReference>
<dbReference type="SUPFAM" id="SSF56300">
    <property type="entry name" value="Metallo-dependent phosphatases"/>
    <property type="match status" value="1"/>
</dbReference>
<dbReference type="AlphaFoldDB" id="A0A9W9P7I0"/>
<protein>
    <recommendedName>
        <fullName evidence="14">Lariat debranching enzyme C-terminal domain-containing protein</fullName>
    </recommendedName>
</protein>
<evidence type="ECO:0000256" key="8">
    <source>
        <dbReference type="ARBA" id="ARBA00022801"/>
    </source>
</evidence>